<accession>X0V4U9</accession>
<dbReference type="AlphaFoldDB" id="X0V4U9"/>
<name>X0V4U9_9ZZZZ</name>
<proteinExistence type="predicted"/>
<organism evidence="1">
    <name type="scientific">marine sediment metagenome</name>
    <dbReference type="NCBI Taxonomy" id="412755"/>
    <lineage>
        <taxon>unclassified sequences</taxon>
        <taxon>metagenomes</taxon>
        <taxon>ecological metagenomes</taxon>
    </lineage>
</organism>
<comment type="caution">
    <text evidence="1">The sequence shown here is derived from an EMBL/GenBank/DDBJ whole genome shotgun (WGS) entry which is preliminary data.</text>
</comment>
<reference evidence="1" key="1">
    <citation type="journal article" date="2014" name="Front. Microbiol.">
        <title>High frequency of phylogenetically diverse reductive dehalogenase-homologous genes in deep subseafloor sedimentary metagenomes.</title>
        <authorList>
            <person name="Kawai M."/>
            <person name="Futagami T."/>
            <person name="Toyoda A."/>
            <person name="Takaki Y."/>
            <person name="Nishi S."/>
            <person name="Hori S."/>
            <person name="Arai W."/>
            <person name="Tsubouchi T."/>
            <person name="Morono Y."/>
            <person name="Uchiyama I."/>
            <person name="Ito T."/>
            <person name="Fujiyama A."/>
            <person name="Inagaki F."/>
            <person name="Takami H."/>
        </authorList>
    </citation>
    <scope>NUCLEOTIDE SEQUENCE</scope>
    <source>
        <strain evidence="1">Expedition CK06-06</strain>
    </source>
</reference>
<sequence length="42" mass="4329">TRLTVYDTASPGGLVWTHEIASGCDGTALKIRVLLAEDGVAA</sequence>
<protein>
    <submittedName>
        <fullName evidence="1">Uncharacterized protein</fullName>
    </submittedName>
</protein>
<evidence type="ECO:0000313" key="1">
    <source>
        <dbReference type="EMBL" id="GAG13209.1"/>
    </source>
</evidence>
<gene>
    <name evidence="1" type="ORF">S01H1_37631</name>
</gene>
<dbReference type="EMBL" id="BARS01023639">
    <property type="protein sequence ID" value="GAG13209.1"/>
    <property type="molecule type" value="Genomic_DNA"/>
</dbReference>
<feature type="non-terminal residue" evidence="1">
    <location>
        <position position="1"/>
    </location>
</feature>